<sequence>MKLQKLQPILKVEELNDAYAEITNERQSRMQSRTRNQPRDVPRSPTYEIRLNQQIQNIAEGELTTHLKRELDFDKILTESAMVPNAVEMYVKVAAEILEVVDKFDPSSSFNLNRIIQFLVSNARMSPAEMVALQQKIYQLEEQIQTQARDFEIQEMHTKKLQSHIDSYKQHLQQLQEKYNQLAEAYKQEVDNAKSLEEQLKRANFFSEELKEQLIGRGDVNIHLTQQTNKQLSQNMQLRLQLEEMIKDNNRYKEEVVIVKELNQQYTEQLAGTSDKISSHQQRVEQESQKIKQRNVQLVAQVQDLEGTIETQKVKIESDYLKIKKLEEKQEDLLIANKQLDQFNFELKKQATESQKMNQIISKQLADMNQVFNKAFKKNNELTHESSESDTYSDYYSDESYYSESYSDYSYSDDSEYKNSPTYVKPSISEMNKQVENEIKLKKAQKLPRNKSLVLGGKMVEEVAEPKLYASKSAVCIPPMNSIGSNINLIHNDDSNQAENEIQSSKRHRSHKQRHKYDKNDSQSNEESSQLASTQKHRKHKQQKHADIDKPEVETEMEYKPSERRHRTKHSKKNAESAPRERHRKLHKSQTSFESVDADRVQMDERSVLHSSKEEKRTSKHRTHRSHEPQHNETILTQEEIIQVQNMTEHEQKVFYKEKARQQKQIIRQQLLISQFNANPDDIIINDYNAPDSDPHNQTTKHRNSTQSTKPKSPNINQLDVPETIYKQYMLIKQQIPQRSIGIQVQAELKTVYTICRNCQQHVDDDADLEVSNSDSDSEKDEQLIINTEQNILSNNQKAKYLIAQLEILSKSGNSKYNQDQIYQIQKQLNAISQKIVMEKIRLQKLEQKNQITIPHKLSNKPLKAILNQMEHSLILSKVDGTVKSYGKTDDVAELNEKQAQDLKSLTTEKYIKANIPQKMQKQYKAQNNNKHANTDSEVPTISIQSQQLSRQSKQKDNKQDNENSQDDILNIKDKEVDNDQYIDSNNQIHDQTLSISSNVVNASQRIQSPLRKSRKLIVRTNNSNSSKAKSRSPSPLNQSVVTSYEKPKQIQTKSDNKVNGQPPQSKYISPQKVYTMIKKHLIQQQNDKLHKSNVIVSSFIDPQSVKSIGNELVKDNQSTIIQKILDSFNVQSVQFDYDNQELQEPDVSNKEPKRQNVLHSSLRTIPKSESQHSEIKMKLVGIISSQAAIEQQKKNIQANKNTAKEYDYKQGVFVSPYADVLKLRKMKKKLSNQKNQIKKIINNIEQLEKKQNIQVKALRFDDVQSIQKISPINYKLPQTTELKTILDFPIQQLLTPPFTFYRFSSSNAFYDQKYQNQIYKILKYQERNQNIIISNKLPNNEDEFKQIEETTYLQEVQNKPLLEINQFVQLVQYQYIEQLGQIIKLDTIQCQSQDFVLLNPNVQIRELSWTESISSEIYYYFKNEILSSYDVEVDILQQYCTLMTTKYGLESLGQQQIFQSIINILNYRHCSFIVELAYILLFGSNKNMKWLLVFLVDNISQQLSVNNFIQLSKQLFPFSQMQRAALKSQVQNEGQKVDGKQIEITPELSIVKFVYQFELLKQARLVQILRVFNNIQMGGLINREQQYNLLSICYPTIDLNTELCQEIRDQTDITDFIIVLQSLSRFNNVTKRRQVLELTSQILVKLELAVKNLEKTVIEFKVKLKMQEETMKVKIDQQQQAQIDITEQNKQFEQKQSENKVIVRDIDQIQVQINESVSVCHKYLEDKKHQIVYHWLNILEILIGTLNLMMQ</sequence>
<evidence type="ECO:0000256" key="1">
    <source>
        <dbReference type="SAM" id="Coils"/>
    </source>
</evidence>
<evidence type="ECO:0000313" key="3">
    <source>
        <dbReference type="EMBL" id="CAI9944145.1"/>
    </source>
</evidence>
<feature type="region of interest" description="Disordered" evidence="2">
    <location>
        <begin position="1005"/>
        <end position="1068"/>
    </location>
</feature>
<feature type="compositionally biased region" description="Polar residues" evidence="2">
    <location>
        <begin position="1050"/>
        <end position="1068"/>
    </location>
</feature>
<dbReference type="Proteomes" id="UP001642409">
    <property type="component" value="Unassembled WGS sequence"/>
</dbReference>
<feature type="compositionally biased region" description="Basic residues" evidence="2">
    <location>
        <begin position="563"/>
        <end position="572"/>
    </location>
</feature>
<feature type="compositionally biased region" description="Low complexity" evidence="2">
    <location>
        <begin position="942"/>
        <end position="952"/>
    </location>
</feature>
<evidence type="ECO:0000256" key="2">
    <source>
        <dbReference type="SAM" id="MobiDB-lite"/>
    </source>
</evidence>
<evidence type="ECO:0000313" key="4">
    <source>
        <dbReference type="EMBL" id="CAL6019635.1"/>
    </source>
</evidence>
<dbReference type="EMBL" id="CAXDID020000083">
    <property type="protein sequence ID" value="CAL6019635.1"/>
    <property type="molecule type" value="Genomic_DNA"/>
</dbReference>
<gene>
    <name evidence="4" type="ORF">HINF_LOCUS27045</name>
    <name evidence="3" type="ORF">HINF_LOCUS31790</name>
</gene>
<feature type="region of interest" description="Disordered" evidence="2">
    <location>
        <begin position="497"/>
        <end position="637"/>
    </location>
</feature>
<dbReference type="EMBL" id="CATOUU010000721">
    <property type="protein sequence ID" value="CAI9944145.1"/>
    <property type="molecule type" value="Genomic_DNA"/>
</dbReference>
<accession>A0AA86PPU8</accession>
<feature type="coiled-coil region" evidence="1">
    <location>
        <begin position="1637"/>
        <end position="1696"/>
    </location>
</feature>
<feature type="compositionally biased region" description="Basic residues" evidence="2">
    <location>
        <begin position="505"/>
        <end position="517"/>
    </location>
</feature>
<feature type="region of interest" description="Disordered" evidence="2">
    <location>
        <begin position="24"/>
        <end position="44"/>
    </location>
</feature>
<feature type="compositionally biased region" description="Polar residues" evidence="2">
    <location>
        <begin position="921"/>
        <end position="940"/>
    </location>
</feature>
<feature type="region of interest" description="Disordered" evidence="2">
    <location>
        <begin position="684"/>
        <end position="718"/>
    </location>
</feature>
<feature type="compositionally biased region" description="Polar residues" evidence="2">
    <location>
        <begin position="522"/>
        <end position="534"/>
    </location>
</feature>
<proteinExistence type="predicted"/>
<reference evidence="4 5" key="2">
    <citation type="submission" date="2024-07" db="EMBL/GenBank/DDBJ databases">
        <authorList>
            <person name="Akdeniz Z."/>
        </authorList>
    </citation>
    <scope>NUCLEOTIDE SEQUENCE [LARGE SCALE GENOMIC DNA]</scope>
</reference>
<protein>
    <submittedName>
        <fullName evidence="3">Uncharacterized protein</fullName>
    </submittedName>
</protein>
<feature type="region of interest" description="Disordered" evidence="2">
    <location>
        <begin position="921"/>
        <end position="970"/>
    </location>
</feature>
<name>A0AA86PPU8_9EUKA</name>
<feature type="coiled-coil region" evidence="1">
    <location>
        <begin position="1224"/>
        <end position="1251"/>
    </location>
</feature>
<comment type="caution">
    <text evidence="3">The sequence shown here is derived from an EMBL/GenBank/DDBJ whole genome shotgun (WGS) entry which is preliminary data.</text>
</comment>
<feature type="compositionally biased region" description="Polar residues" evidence="2">
    <location>
        <begin position="705"/>
        <end position="718"/>
    </location>
</feature>
<feature type="compositionally biased region" description="Basic and acidic residues" evidence="2">
    <location>
        <begin position="597"/>
        <end position="617"/>
    </location>
</feature>
<feature type="coiled-coil region" evidence="1">
    <location>
        <begin position="130"/>
        <end position="269"/>
    </location>
</feature>
<evidence type="ECO:0000313" key="5">
    <source>
        <dbReference type="Proteomes" id="UP001642409"/>
    </source>
</evidence>
<keyword evidence="1" id="KW-0175">Coiled coil</keyword>
<keyword evidence="5" id="KW-1185">Reference proteome</keyword>
<feature type="compositionally biased region" description="Low complexity" evidence="2">
    <location>
        <begin position="1022"/>
        <end position="1036"/>
    </location>
</feature>
<organism evidence="3">
    <name type="scientific">Hexamita inflata</name>
    <dbReference type="NCBI Taxonomy" id="28002"/>
    <lineage>
        <taxon>Eukaryota</taxon>
        <taxon>Metamonada</taxon>
        <taxon>Diplomonadida</taxon>
        <taxon>Hexamitidae</taxon>
        <taxon>Hexamitinae</taxon>
        <taxon>Hexamita</taxon>
    </lineage>
</organism>
<reference evidence="3" key="1">
    <citation type="submission" date="2023-06" db="EMBL/GenBank/DDBJ databases">
        <authorList>
            <person name="Kurt Z."/>
        </authorList>
    </citation>
    <scope>NUCLEOTIDE SEQUENCE</scope>
</reference>
<feature type="compositionally biased region" description="Basic and acidic residues" evidence="2">
    <location>
        <begin position="544"/>
        <end position="562"/>
    </location>
</feature>